<evidence type="ECO:0000313" key="3">
    <source>
        <dbReference type="Proteomes" id="UP000196368"/>
    </source>
</evidence>
<protein>
    <recommendedName>
        <fullName evidence="4">Haem-binding uptake Tiki superfamily ChaN domain-containing protein</fullName>
    </recommendedName>
</protein>
<name>A0A1Y4DE99_9BACT</name>
<evidence type="ECO:0000313" key="2">
    <source>
        <dbReference type="EMBL" id="OUO56029.1"/>
    </source>
</evidence>
<dbReference type="OrthoDB" id="9803151at2"/>
<dbReference type="AlphaFoldDB" id="A0A1Y4DE99"/>
<gene>
    <name evidence="2" type="ORF">B5F75_07045</name>
</gene>
<evidence type="ECO:0008006" key="4">
    <source>
        <dbReference type="Google" id="ProtNLM"/>
    </source>
</evidence>
<feature type="signal peptide" evidence="1">
    <location>
        <begin position="1"/>
        <end position="19"/>
    </location>
</feature>
<dbReference type="EMBL" id="NFJD01000005">
    <property type="protein sequence ID" value="OUO56029.1"/>
    <property type="molecule type" value="Genomic_DNA"/>
</dbReference>
<feature type="chain" id="PRO_5010996149" description="Haem-binding uptake Tiki superfamily ChaN domain-containing protein" evidence="1">
    <location>
        <begin position="20"/>
        <end position="372"/>
    </location>
</feature>
<keyword evidence="3" id="KW-1185">Reference proteome</keyword>
<comment type="caution">
    <text evidence="2">The sequence shown here is derived from an EMBL/GenBank/DDBJ whole genome shotgun (WGS) entry which is preliminary data.</text>
</comment>
<evidence type="ECO:0000256" key="1">
    <source>
        <dbReference type="SAM" id="SignalP"/>
    </source>
</evidence>
<accession>A0A1Y4DE99</accession>
<sequence length="372" mass="42606">MRKWRLLFFFLSVASAVSAQPGGPAWGKQLVRVLGPTAARQTAVVPAPKLERALQTQLLAHTRWKNALPLKADLYLPARSMAVKSSPSILPASEADAYFNYINDQLAAVWQSVTERDIALLQHYKTDILKSLHVRLPRQPVQYAALIPPQAKYIAVGEEHGFAPLRKAFEELVLGYRHMYPERKIIVLTEFVFDRTLPLSEKTGEPVSLLGLKYRRVSADFRFLEKFVKRGIDVIGLEDERYFRSHQRLITPVFRQVESVYGMKQRNEHWREIIEQVRRREPEAVFFVYTGNMHVHYRAPYSLARASSQVFVLQFFAGELGRDLPFGAVMQKEPFARTEGDARYPTVLSWPQASPYRMLSGFDAGLIFPVSQ</sequence>
<reference evidence="3" key="1">
    <citation type="submission" date="2017-04" db="EMBL/GenBank/DDBJ databases">
        <title>Function of individual gut microbiota members based on whole genome sequencing of pure cultures obtained from chicken caecum.</title>
        <authorList>
            <person name="Medvecky M."/>
            <person name="Cejkova D."/>
            <person name="Polansky O."/>
            <person name="Karasova D."/>
            <person name="Kubasova T."/>
            <person name="Cizek A."/>
            <person name="Rychlik I."/>
        </authorList>
    </citation>
    <scope>NUCLEOTIDE SEQUENCE [LARGE SCALE GENOMIC DNA]</scope>
    <source>
        <strain evidence="3">An273</strain>
    </source>
</reference>
<organism evidence="2 3">
    <name type="scientific">Candidatus Avelusimicrobium gallicola</name>
    <dbReference type="NCBI Taxonomy" id="2562704"/>
    <lineage>
        <taxon>Bacteria</taxon>
        <taxon>Pseudomonadati</taxon>
        <taxon>Elusimicrobiota</taxon>
        <taxon>Elusimicrobia</taxon>
        <taxon>Elusimicrobiales</taxon>
        <taxon>Elusimicrobiaceae</taxon>
        <taxon>Candidatus Avelusimicrobium</taxon>
    </lineage>
</organism>
<dbReference type="Proteomes" id="UP000196368">
    <property type="component" value="Unassembled WGS sequence"/>
</dbReference>
<dbReference type="RefSeq" id="WP_087289387.1">
    <property type="nucleotide sequence ID" value="NZ_NFJD01000005.1"/>
</dbReference>
<keyword evidence="1" id="KW-0732">Signal</keyword>
<proteinExistence type="predicted"/>